<keyword evidence="3" id="KW-1185">Reference proteome</keyword>
<evidence type="ECO:0000313" key="3">
    <source>
        <dbReference type="Proteomes" id="UP000677265"/>
    </source>
</evidence>
<dbReference type="EMBL" id="JAGYPE020000093">
    <property type="protein sequence ID" value="MCH6269351.1"/>
    <property type="molecule type" value="Genomic_DNA"/>
</dbReference>
<evidence type="ECO:0000313" key="2">
    <source>
        <dbReference type="EMBL" id="MCH6269351.1"/>
    </source>
</evidence>
<reference evidence="1" key="1">
    <citation type="submission" date="2021-05" db="EMBL/GenBank/DDBJ databases">
        <title>Novel Bacillus species.</title>
        <authorList>
            <person name="Liu G."/>
        </authorList>
    </citation>
    <scope>NUCLEOTIDE SEQUENCE</scope>
    <source>
        <strain evidence="1 3">FJAT-50051</strain>
    </source>
</reference>
<proteinExistence type="predicted"/>
<accession>A0A942T6K4</accession>
<dbReference type="AlphaFoldDB" id="A0A942T6K4"/>
<organism evidence="1">
    <name type="scientific">Neobacillus citreus</name>
    <dbReference type="NCBI Taxonomy" id="2833578"/>
    <lineage>
        <taxon>Bacteria</taxon>
        <taxon>Bacillati</taxon>
        <taxon>Bacillota</taxon>
        <taxon>Bacilli</taxon>
        <taxon>Bacillales</taxon>
        <taxon>Bacillaceae</taxon>
        <taxon>Neobacillus</taxon>
    </lineage>
</organism>
<protein>
    <submittedName>
        <fullName evidence="1">Uncharacterized protein</fullName>
    </submittedName>
</protein>
<name>A0A942T6K4_9BACI</name>
<dbReference type="EMBL" id="JAGYPE010000007">
    <property type="protein sequence ID" value="MBS4186350.1"/>
    <property type="molecule type" value="Genomic_DNA"/>
</dbReference>
<comment type="caution">
    <text evidence="1">The sequence shown here is derived from an EMBL/GenBank/DDBJ whole genome shotgun (WGS) entry which is preliminary data.</text>
</comment>
<sequence>MNPSEPLIETHELFRLYLNRNLYVDIEIFKVPEGYKCFTTNNFRGYDDLEGYGVHKVRDESFRLAMGDLAKLMRDRKAKNR</sequence>
<gene>
    <name evidence="2" type="ORF">KHB02_027855</name>
    <name evidence="1" type="ORF">KHB02_33825</name>
</gene>
<evidence type="ECO:0000313" key="1">
    <source>
        <dbReference type="EMBL" id="MBS4186350.1"/>
    </source>
</evidence>
<dbReference type="RefSeq" id="WP_213146168.1">
    <property type="nucleotide sequence ID" value="NZ_JAGYPE020000093.1"/>
</dbReference>
<dbReference type="Proteomes" id="UP000677265">
    <property type="component" value="Unassembled WGS sequence"/>
</dbReference>